<dbReference type="AlphaFoldDB" id="A0A521DA95"/>
<dbReference type="Pfam" id="PF20094">
    <property type="entry name" value="GWxTD_dom"/>
    <property type="match status" value="1"/>
</dbReference>
<name>A0A521DA95_9BACT</name>
<reference evidence="2 3" key="1">
    <citation type="submission" date="2017-05" db="EMBL/GenBank/DDBJ databases">
        <authorList>
            <person name="Varghese N."/>
            <person name="Submissions S."/>
        </authorList>
    </citation>
    <scope>NUCLEOTIDE SEQUENCE [LARGE SCALE GENOMIC DNA]</scope>
    <source>
        <strain evidence="2 3">DSM 21194</strain>
    </source>
</reference>
<keyword evidence="3" id="KW-1185">Reference proteome</keyword>
<gene>
    <name evidence="2" type="ORF">SAMN06265218_10979</name>
</gene>
<dbReference type="OrthoDB" id="1522692at2"/>
<sequence length="472" mass="53880">MISVKQTIYSIAGALLFGLLFGSASELRAQQNLKYQQLSFADQRPSQFFDFLILPGQADETVALASVYSFSYSSMPFKKSNESQSSGKKRAFFSPVTMNMEVFSSNESLLKRKDPDISVEQLDPAGRAFWEDTAYAGTYEETQSELTFLYGHLGMELKPGIYTYVLQLKRGDRGDPRTSQTRTIRIKPYSEMTIGNVYLGEKLSSDGSQLQLISMGDNVKYGSDFYALAYLPGYTEEASYSLDVNAISTSRGDTSVTDQLYSQELGTDDLRRGIKPCLNSGRNSKANMLQLSPDPDGFTYALVKIPNSRFPNTSYRITIRENDRKTVSSTTYQSKWLDMPRSLLSLDIATEMLRYMVNDQTLDRLSEGSKEERERKFRAFWKERDPTPDTEYNELMAEYYRRIDYAYRHFTTNNIIGYESDQGKVYIKYGPPNNIERKFPIDGSPVEIWSYPNREFVFRATSGFGDFKLVSQ</sequence>
<evidence type="ECO:0000313" key="2">
    <source>
        <dbReference type="EMBL" id="SMO68629.1"/>
    </source>
</evidence>
<dbReference type="InterPro" id="IPR030959">
    <property type="entry name" value="GWxTD_dom"/>
</dbReference>
<evidence type="ECO:0000259" key="1">
    <source>
        <dbReference type="Pfam" id="PF20094"/>
    </source>
</evidence>
<dbReference type="EMBL" id="FXTH01000009">
    <property type="protein sequence ID" value="SMO68629.1"/>
    <property type="molecule type" value="Genomic_DNA"/>
</dbReference>
<organism evidence="2 3">
    <name type="scientific">Fodinibius sediminis</name>
    <dbReference type="NCBI Taxonomy" id="1214077"/>
    <lineage>
        <taxon>Bacteria</taxon>
        <taxon>Pseudomonadati</taxon>
        <taxon>Balneolota</taxon>
        <taxon>Balneolia</taxon>
        <taxon>Balneolales</taxon>
        <taxon>Balneolaceae</taxon>
        <taxon>Fodinibius</taxon>
    </lineage>
</organism>
<accession>A0A521DA95</accession>
<protein>
    <submittedName>
        <fullName evidence="2">GWxTD domain-containing protein</fullName>
    </submittedName>
</protein>
<proteinExistence type="predicted"/>
<dbReference type="NCBIfam" id="TIGR04514">
    <property type="entry name" value="GWxTD_dom"/>
    <property type="match status" value="1"/>
</dbReference>
<evidence type="ECO:0000313" key="3">
    <source>
        <dbReference type="Proteomes" id="UP000317593"/>
    </source>
</evidence>
<feature type="domain" description="GWxTD" evidence="1">
    <location>
        <begin position="350"/>
        <end position="454"/>
    </location>
</feature>
<dbReference type="Proteomes" id="UP000317593">
    <property type="component" value="Unassembled WGS sequence"/>
</dbReference>